<feature type="modified residue" description="O-(pantetheine 4'-phosphoryl)serine" evidence="7">
    <location>
        <position position="34"/>
    </location>
</feature>
<dbReference type="HAMAP" id="MF_01217">
    <property type="entry name" value="Acyl_carrier"/>
    <property type="match status" value="1"/>
</dbReference>
<comment type="pathway">
    <text evidence="7 9">Lipid metabolism; fatty acid biosynthesis.</text>
</comment>
<dbReference type="InterPro" id="IPR009081">
    <property type="entry name" value="PP-bd_ACP"/>
</dbReference>
<protein>
    <recommendedName>
        <fullName evidence="7 8">Acyl carrier protein</fullName>
        <shortName evidence="7">ACP</shortName>
    </recommendedName>
</protein>
<evidence type="ECO:0000313" key="11">
    <source>
        <dbReference type="EMBL" id="MCC2231500.1"/>
    </source>
</evidence>
<dbReference type="PROSITE" id="PS50075">
    <property type="entry name" value="CARRIER"/>
    <property type="match status" value="1"/>
</dbReference>
<dbReference type="GO" id="GO:0000036">
    <property type="term" value="F:acyl carrier activity"/>
    <property type="evidence" value="ECO:0007669"/>
    <property type="project" value="UniProtKB-UniRule"/>
</dbReference>
<evidence type="ECO:0000256" key="7">
    <source>
        <dbReference type="HAMAP-Rule" id="MF_01217"/>
    </source>
</evidence>
<accession>A0AAE3ECS5</accession>
<dbReference type="GO" id="GO:0016020">
    <property type="term" value="C:membrane"/>
    <property type="evidence" value="ECO:0007669"/>
    <property type="project" value="GOC"/>
</dbReference>
<comment type="function">
    <text evidence="7 9">Carrier of the growing fatty acid chain in fatty acid biosynthesis.</text>
</comment>
<evidence type="ECO:0000256" key="5">
    <source>
        <dbReference type="ARBA" id="ARBA00023098"/>
    </source>
</evidence>
<gene>
    <name evidence="7 11" type="primary">acpP</name>
    <name evidence="11" type="ORF">LKD81_10895</name>
</gene>
<dbReference type="Proteomes" id="UP001198182">
    <property type="component" value="Unassembled WGS sequence"/>
</dbReference>
<comment type="PTM">
    <text evidence="9">4'-phosphopantetheine is transferred from CoA to a specific serine of apo-ACP by acpS.</text>
</comment>
<evidence type="ECO:0000259" key="10">
    <source>
        <dbReference type="PROSITE" id="PS50075"/>
    </source>
</evidence>
<sequence length="73" mass="8423">MLNELQEIIAEKLGLSAEEVQPEKSLKDDLKADSLDLFDLVTELEEKYEIEIPTEDLDTLVTVQDVIDYIEKR</sequence>
<dbReference type="SUPFAM" id="SSF47336">
    <property type="entry name" value="ACP-like"/>
    <property type="match status" value="1"/>
</dbReference>
<keyword evidence="3 7" id="KW-0597">Phosphoprotein</keyword>
<evidence type="ECO:0000256" key="2">
    <source>
        <dbReference type="ARBA" id="ARBA00022516"/>
    </source>
</evidence>
<comment type="similarity">
    <text evidence="7">Belongs to the acyl carrier protein (ACP) family.</text>
</comment>
<dbReference type="RefSeq" id="WP_308454019.1">
    <property type="nucleotide sequence ID" value="NZ_JAJEQR010000031.1"/>
</dbReference>
<evidence type="ECO:0000256" key="3">
    <source>
        <dbReference type="ARBA" id="ARBA00022553"/>
    </source>
</evidence>
<organism evidence="11 12">
    <name type="scientific">Hominifimenecus microfluidus</name>
    <dbReference type="NCBI Taxonomy" id="2885348"/>
    <lineage>
        <taxon>Bacteria</taxon>
        <taxon>Bacillati</taxon>
        <taxon>Bacillota</taxon>
        <taxon>Clostridia</taxon>
        <taxon>Lachnospirales</taxon>
        <taxon>Lachnospiraceae</taxon>
        <taxon>Hominifimenecus</taxon>
    </lineage>
</organism>
<proteinExistence type="inferred from homology"/>
<evidence type="ECO:0000256" key="8">
    <source>
        <dbReference type="NCBIfam" id="TIGR00517"/>
    </source>
</evidence>
<reference evidence="11" key="1">
    <citation type="submission" date="2021-10" db="EMBL/GenBank/DDBJ databases">
        <title>Anaerobic single-cell dispensing facilitates the cultivation of human gut bacteria.</title>
        <authorList>
            <person name="Afrizal A."/>
        </authorList>
    </citation>
    <scope>NUCLEOTIDE SEQUENCE</scope>
    <source>
        <strain evidence="11">CLA-AA-H215</strain>
    </source>
</reference>
<dbReference type="InterPro" id="IPR003231">
    <property type="entry name" value="ACP"/>
</dbReference>
<evidence type="ECO:0000256" key="9">
    <source>
        <dbReference type="RuleBase" id="RU003545"/>
    </source>
</evidence>
<evidence type="ECO:0000256" key="6">
    <source>
        <dbReference type="ARBA" id="ARBA00023160"/>
    </source>
</evidence>
<dbReference type="InterPro" id="IPR036736">
    <property type="entry name" value="ACP-like_sf"/>
</dbReference>
<keyword evidence="12" id="KW-1185">Reference proteome</keyword>
<dbReference type="GO" id="GO:0000035">
    <property type="term" value="F:acyl binding"/>
    <property type="evidence" value="ECO:0007669"/>
    <property type="project" value="TreeGrafter"/>
</dbReference>
<dbReference type="EMBL" id="JAJEQR010000031">
    <property type="protein sequence ID" value="MCC2231500.1"/>
    <property type="molecule type" value="Genomic_DNA"/>
</dbReference>
<dbReference type="Pfam" id="PF00550">
    <property type="entry name" value="PP-binding"/>
    <property type="match status" value="1"/>
</dbReference>
<keyword evidence="1 7" id="KW-0596">Phosphopantetheine</keyword>
<dbReference type="PANTHER" id="PTHR20863">
    <property type="entry name" value="ACYL CARRIER PROTEIN"/>
    <property type="match status" value="1"/>
</dbReference>
<dbReference type="NCBIfam" id="NF002148">
    <property type="entry name" value="PRK00982.1-2"/>
    <property type="match status" value="1"/>
</dbReference>
<name>A0AAE3ECS5_9FIRM</name>
<dbReference type="NCBIfam" id="NF002150">
    <property type="entry name" value="PRK00982.1-4"/>
    <property type="match status" value="1"/>
</dbReference>
<evidence type="ECO:0000313" key="12">
    <source>
        <dbReference type="Proteomes" id="UP001198182"/>
    </source>
</evidence>
<comment type="subcellular location">
    <subcellularLocation>
        <location evidence="7">Cytoplasm</location>
    </subcellularLocation>
</comment>
<comment type="caution">
    <text evidence="11">The sequence shown here is derived from an EMBL/GenBank/DDBJ whole genome shotgun (WGS) entry which is preliminary data.</text>
</comment>
<keyword evidence="4 7" id="KW-0276">Fatty acid metabolism</keyword>
<feature type="domain" description="Carrier" evidence="10">
    <location>
        <begin position="1"/>
        <end position="73"/>
    </location>
</feature>
<dbReference type="AlphaFoldDB" id="A0AAE3ECS5"/>
<keyword evidence="6 7" id="KW-0275">Fatty acid biosynthesis</keyword>
<keyword evidence="7" id="KW-0963">Cytoplasm</keyword>
<keyword evidence="2 7" id="KW-0444">Lipid biosynthesis</keyword>
<dbReference type="GO" id="GO:0009245">
    <property type="term" value="P:lipid A biosynthetic process"/>
    <property type="evidence" value="ECO:0007669"/>
    <property type="project" value="TreeGrafter"/>
</dbReference>
<evidence type="ECO:0000256" key="4">
    <source>
        <dbReference type="ARBA" id="ARBA00022832"/>
    </source>
</evidence>
<keyword evidence="5 7" id="KW-0443">Lipid metabolism</keyword>
<dbReference type="PANTHER" id="PTHR20863:SF76">
    <property type="entry name" value="CARRIER DOMAIN-CONTAINING PROTEIN"/>
    <property type="match status" value="1"/>
</dbReference>
<dbReference type="Gene3D" id="1.10.1200.10">
    <property type="entry name" value="ACP-like"/>
    <property type="match status" value="1"/>
</dbReference>
<dbReference type="GO" id="GO:0005829">
    <property type="term" value="C:cytosol"/>
    <property type="evidence" value="ECO:0007669"/>
    <property type="project" value="TreeGrafter"/>
</dbReference>
<dbReference type="NCBIfam" id="TIGR00517">
    <property type="entry name" value="acyl_carrier"/>
    <property type="match status" value="1"/>
</dbReference>
<evidence type="ECO:0000256" key="1">
    <source>
        <dbReference type="ARBA" id="ARBA00022450"/>
    </source>
</evidence>
<comment type="PTM">
    <text evidence="7">4'-phosphopantetheine is transferred from CoA to a specific serine of apo-ACP by AcpS. This modification is essential for activity because fatty acids are bound in thioester linkage to the sulfhydryl of the prosthetic group.</text>
</comment>